<sequence length="470" mass="52798">MAAVRKGSQLPSHSFVLPYTKTKGNEAVDLYNKTGRTAQEWQELMVYDIMAVNDDGLWVHQKFGYSVSRRNGKSEILIMVAMWGLSNGLRVLYTAHRTTTSHSSWEKIGRALSKTGLREKEDYKTLAQFGLERIEMLDNSDACICFRTRSSKGGLGEGFDILIIDEAQEYTDDQDTALKYVVTDSKNPMTLYCGTPPTVVSAGTVFQKYRDDVIKGKKEDAGWAEWSVDTMTDPNDVDAWYQTNPSLGTIFTERNVRSEIGSDEIDFNIQRLGLWLKYNQKSAITLTEWKQLEITEKPKLKGMPVIGIKFGYDGLNVALSLACKTSDEKILIDGYDCRPIRSGLDWIVAFIKQTGIKEIAVDGESGFEVLESLIKDARIRIKIKKASVNDVISAHTIFEQALEEQSITHFGQPSLQQSATNCEKRAIGTKGGQGYKANKEGVEIALLDSVVLAHWLCKEHKEKRKIRVSY</sequence>
<name>A0A8S5SLQ6_9VIRU</name>
<dbReference type="PANTHER" id="PTHR41287">
    <property type="match status" value="1"/>
</dbReference>
<organism evidence="1">
    <name type="scientific">Phage sp. ctgh419</name>
    <dbReference type="NCBI Taxonomy" id="2828009"/>
    <lineage>
        <taxon>Viruses</taxon>
    </lineage>
</organism>
<dbReference type="EMBL" id="BK032618">
    <property type="protein sequence ID" value="DAF51599.1"/>
    <property type="molecule type" value="Genomic_DNA"/>
</dbReference>
<dbReference type="SUPFAM" id="SSF52540">
    <property type="entry name" value="P-loop containing nucleoside triphosphate hydrolases"/>
    <property type="match status" value="1"/>
</dbReference>
<dbReference type="InterPro" id="IPR005021">
    <property type="entry name" value="Terminase_largesu-like"/>
</dbReference>
<protein>
    <submittedName>
        <fullName evidence="1">Large Terminase</fullName>
    </submittedName>
</protein>
<evidence type="ECO:0000313" key="1">
    <source>
        <dbReference type="EMBL" id="DAF51599.1"/>
    </source>
</evidence>
<dbReference type="InterPro" id="IPR027417">
    <property type="entry name" value="P-loop_NTPase"/>
</dbReference>
<proteinExistence type="predicted"/>
<reference evidence="1" key="1">
    <citation type="journal article" date="2021" name="Proc. Natl. Acad. Sci. U.S.A.">
        <title>A Catalog of Tens of Thousands of Viruses from Human Metagenomes Reveals Hidden Associations with Chronic Diseases.</title>
        <authorList>
            <person name="Tisza M.J."/>
            <person name="Buck C.B."/>
        </authorList>
    </citation>
    <scope>NUCLEOTIDE SEQUENCE</scope>
    <source>
        <strain evidence="1">Ctgh419</strain>
    </source>
</reference>
<accession>A0A8S5SLQ6</accession>
<dbReference type="Gene3D" id="3.40.50.300">
    <property type="entry name" value="P-loop containing nucleotide triphosphate hydrolases"/>
    <property type="match status" value="1"/>
</dbReference>
<dbReference type="PANTHER" id="PTHR41287:SF1">
    <property type="entry name" value="PROTEIN YMFN"/>
    <property type="match status" value="1"/>
</dbReference>